<dbReference type="EMBL" id="ML211631">
    <property type="protein sequence ID" value="TFK81250.1"/>
    <property type="molecule type" value="Genomic_DNA"/>
</dbReference>
<reference evidence="2 3" key="1">
    <citation type="journal article" date="2019" name="Nat. Ecol. Evol.">
        <title>Megaphylogeny resolves global patterns of mushroom evolution.</title>
        <authorList>
            <person name="Varga T."/>
            <person name="Krizsan K."/>
            <person name="Foldi C."/>
            <person name="Dima B."/>
            <person name="Sanchez-Garcia M."/>
            <person name="Sanchez-Ramirez S."/>
            <person name="Szollosi G.J."/>
            <person name="Szarkandi J.G."/>
            <person name="Papp V."/>
            <person name="Albert L."/>
            <person name="Andreopoulos W."/>
            <person name="Angelini C."/>
            <person name="Antonin V."/>
            <person name="Barry K.W."/>
            <person name="Bougher N.L."/>
            <person name="Buchanan P."/>
            <person name="Buyck B."/>
            <person name="Bense V."/>
            <person name="Catcheside P."/>
            <person name="Chovatia M."/>
            <person name="Cooper J."/>
            <person name="Damon W."/>
            <person name="Desjardin D."/>
            <person name="Finy P."/>
            <person name="Geml J."/>
            <person name="Haridas S."/>
            <person name="Hughes K."/>
            <person name="Justo A."/>
            <person name="Karasinski D."/>
            <person name="Kautmanova I."/>
            <person name="Kiss B."/>
            <person name="Kocsube S."/>
            <person name="Kotiranta H."/>
            <person name="LaButti K.M."/>
            <person name="Lechner B.E."/>
            <person name="Liimatainen K."/>
            <person name="Lipzen A."/>
            <person name="Lukacs Z."/>
            <person name="Mihaltcheva S."/>
            <person name="Morgado L.N."/>
            <person name="Niskanen T."/>
            <person name="Noordeloos M.E."/>
            <person name="Ohm R.A."/>
            <person name="Ortiz-Santana B."/>
            <person name="Ovrebo C."/>
            <person name="Racz N."/>
            <person name="Riley R."/>
            <person name="Savchenko A."/>
            <person name="Shiryaev A."/>
            <person name="Soop K."/>
            <person name="Spirin V."/>
            <person name="Szebenyi C."/>
            <person name="Tomsovsky M."/>
            <person name="Tulloss R.E."/>
            <person name="Uehling J."/>
            <person name="Grigoriev I.V."/>
            <person name="Vagvolgyi C."/>
            <person name="Papp T."/>
            <person name="Martin F.M."/>
            <person name="Miettinen O."/>
            <person name="Hibbett D.S."/>
            <person name="Nagy L.G."/>
        </authorList>
    </citation>
    <scope>NUCLEOTIDE SEQUENCE [LARGE SCALE GENOMIC DNA]</scope>
    <source>
        <strain evidence="2 3">HHB13444</strain>
    </source>
</reference>
<feature type="non-terminal residue" evidence="2">
    <location>
        <position position="1"/>
    </location>
</feature>
<accession>A0A5C3NYY9</accession>
<proteinExistence type="predicted"/>
<dbReference type="AlphaFoldDB" id="A0A5C3NYY9"/>
<evidence type="ECO:0000313" key="3">
    <source>
        <dbReference type="Proteomes" id="UP000308197"/>
    </source>
</evidence>
<keyword evidence="3" id="KW-1185">Reference proteome</keyword>
<protein>
    <submittedName>
        <fullName evidence="2">Uncharacterized protein</fullName>
    </submittedName>
</protein>
<dbReference type="InParanoid" id="A0A5C3NYY9"/>
<dbReference type="Proteomes" id="UP000308197">
    <property type="component" value="Unassembled WGS sequence"/>
</dbReference>
<feature type="region of interest" description="Disordered" evidence="1">
    <location>
        <begin position="1"/>
        <end position="23"/>
    </location>
</feature>
<feature type="compositionally biased region" description="Acidic residues" evidence="1">
    <location>
        <begin position="8"/>
        <end position="19"/>
    </location>
</feature>
<evidence type="ECO:0000313" key="2">
    <source>
        <dbReference type="EMBL" id="TFK81250.1"/>
    </source>
</evidence>
<feature type="non-terminal residue" evidence="2">
    <location>
        <position position="62"/>
    </location>
</feature>
<gene>
    <name evidence="2" type="ORF">K466DRAFT_452510</name>
</gene>
<sequence length="62" mass="6986">QEQPPGDDLQDSADGDESDNNSVYELEGRELLKSLEREVKTAYSELLPARDCCAWVEAERTL</sequence>
<evidence type="ECO:0000256" key="1">
    <source>
        <dbReference type="SAM" id="MobiDB-lite"/>
    </source>
</evidence>
<organism evidence="2 3">
    <name type="scientific">Polyporus arcularius HHB13444</name>
    <dbReference type="NCBI Taxonomy" id="1314778"/>
    <lineage>
        <taxon>Eukaryota</taxon>
        <taxon>Fungi</taxon>
        <taxon>Dikarya</taxon>
        <taxon>Basidiomycota</taxon>
        <taxon>Agaricomycotina</taxon>
        <taxon>Agaricomycetes</taxon>
        <taxon>Polyporales</taxon>
        <taxon>Polyporaceae</taxon>
        <taxon>Polyporus</taxon>
    </lineage>
</organism>
<name>A0A5C3NYY9_9APHY</name>